<proteinExistence type="inferred from homology"/>
<keyword evidence="11" id="KW-0732">Signal</keyword>
<evidence type="ECO:0000256" key="10">
    <source>
        <dbReference type="SAM" id="Phobius"/>
    </source>
</evidence>
<protein>
    <recommendedName>
        <fullName evidence="12">RING-type domain-containing protein</fullName>
    </recommendedName>
</protein>
<keyword evidence="5" id="KW-0862">Zinc</keyword>
<reference evidence="13" key="2">
    <citation type="submission" date="2019-04" db="UniProtKB">
        <authorList>
            <consortium name="EnsemblPlants"/>
        </authorList>
    </citation>
    <scope>IDENTIFICATION</scope>
    <source>
        <strain evidence="13">cv. Heinz 1706</strain>
    </source>
</reference>
<evidence type="ECO:0000313" key="13">
    <source>
        <dbReference type="EnsemblPlants" id="Solyc00g136260.1.1.1.CDS"/>
    </source>
</evidence>
<dbReference type="OMA" id="HIECADT"/>
<dbReference type="PROSITE" id="PS50089">
    <property type="entry name" value="ZF_RING_2"/>
    <property type="match status" value="1"/>
</dbReference>
<name>A0A494G9Z5_SOLLC</name>
<keyword evidence="7 10" id="KW-0472">Membrane</keyword>
<evidence type="ECO:0000256" key="6">
    <source>
        <dbReference type="ARBA" id="ARBA00022989"/>
    </source>
</evidence>
<evidence type="ECO:0000256" key="7">
    <source>
        <dbReference type="ARBA" id="ARBA00023136"/>
    </source>
</evidence>
<dbReference type="AlphaFoldDB" id="A0A494G9Z5"/>
<feature type="domain" description="RING-type" evidence="12">
    <location>
        <begin position="77"/>
        <end position="119"/>
    </location>
</feature>
<keyword evidence="2 10" id="KW-0812">Transmembrane</keyword>
<keyword evidence="14" id="KW-1185">Reference proteome</keyword>
<dbReference type="Pfam" id="PF13639">
    <property type="entry name" value="zf-RING_2"/>
    <property type="match status" value="1"/>
</dbReference>
<dbReference type="SUPFAM" id="SSF57850">
    <property type="entry name" value="RING/U-box"/>
    <property type="match status" value="1"/>
</dbReference>
<dbReference type="Gramene" id="Solyc00g136260.1.1">
    <property type="protein sequence ID" value="Solyc00g136260.1.1.1.CDS"/>
    <property type="gene ID" value="Solyc00g136260.1"/>
</dbReference>
<dbReference type="PANTHER" id="PTHR46539">
    <property type="entry name" value="E3 UBIQUITIN-PROTEIN LIGASE ATL42"/>
    <property type="match status" value="1"/>
</dbReference>
<dbReference type="EnsemblPlants" id="Solyc00g136260.1.1">
    <property type="protein sequence ID" value="Solyc00g136260.1.1.1.CDS"/>
    <property type="gene ID" value="Solyc00g136260.1"/>
</dbReference>
<evidence type="ECO:0000256" key="8">
    <source>
        <dbReference type="ARBA" id="ARBA00024209"/>
    </source>
</evidence>
<dbReference type="InterPro" id="IPR013083">
    <property type="entry name" value="Znf_RING/FYVE/PHD"/>
</dbReference>
<dbReference type="Gene3D" id="3.30.40.10">
    <property type="entry name" value="Zinc/RING finger domain, C3HC4 (zinc finger)"/>
    <property type="match status" value="1"/>
</dbReference>
<organism evidence="13">
    <name type="scientific">Solanum lycopersicum</name>
    <name type="common">Tomato</name>
    <name type="synonym">Lycopersicon esculentum</name>
    <dbReference type="NCBI Taxonomy" id="4081"/>
    <lineage>
        <taxon>Eukaryota</taxon>
        <taxon>Viridiplantae</taxon>
        <taxon>Streptophyta</taxon>
        <taxon>Embryophyta</taxon>
        <taxon>Tracheophyta</taxon>
        <taxon>Spermatophyta</taxon>
        <taxon>Magnoliopsida</taxon>
        <taxon>eudicotyledons</taxon>
        <taxon>Gunneridae</taxon>
        <taxon>Pentapetalae</taxon>
        <taxon>asterids</taxon>
        <taxon>lamiids</taxon>
        <taxon>Solanales</taxon>
        <taxon>Solanaceae</taxon>
        <taxon>Solanoideae</taxon>
        <taxon>Solaneae</taxon>
        <taxon>Solanum</taxon>
        <taxon>Solanum subgen. Lycopersicon</taxon>
    </lineage>
</organism>
<accession>A0A494G9Z5</accession>
<reference evidence="13" key="1">
    <citation type="journal article" date="2012" name="Nature">
        <title>The tomato genome sequence provides insights into fleshy fruit evolution.</title>
        <authorList>
            <consortium name="Tomato Genome Consortium"/>
        </authorList>
    </citation>
    <scope>NUCLEOTIDE SEQUENCE [LARGE SCALE GENOMIC DNA]</scope>
    <source>
        <strain evidence="13">cv. Heinz 1706</strain>
    </source>
</reference>
<dbReference type="GO" id="GO:0061630">
    <property type="term" value="F:ubiquitin protein ligase activity"/>
    <property type="evidence" value="ECO:0000318"/>
    <property type="project" value="GO_Central"/>
</dbReference>
<evidence type="ECO:0000256" key="1">
    <source>
        <dbReference type="ARBA" id="ARBA00004370"/>
    </source>
</evidence>
<keyword evidence="6 10" id="KW-1133">Transmembrane helix</keyword>
<dbReference type="Proteomes" id="UP000004994">
    <property type="component" value="Unassembled WGS sequence"/>
</dbReference>
<evidence type="ECO:0000256" key="2">
    <source>
        <dbReference type="ARBA" id="ARBA00022692"/>
    </source>
</evidence>
<evidence type="ECO:0000256" key="9">
    <source>
        <dbReference type="PROSITE-ProRule" id="PRU00175"/>
    </source>
</evidence>
<evidence type="ECO:0000256" key="3">
    <source>
        <dbReference type="ARBA" id="ARBA00022723"/>
    </source>
</evidence>
<keyword evidence="3" id="KW-0479">Metal-binding</keyword>
<feature type="transmembrane region" description="Helical" evidence="10">
    <location>
        <begin position="6"/>
        <end position="30"/>
    </location>
</feature>
<feature type="chain" id="PRO_5019803996" description="RING-type domain-containing protein" evidence="11">
    <location>
        <begin position="16"/>
        <end position="136"/>
    </location>
</feature>
<comment type="similarity">
    <text evidence="8">Belongs to the RING-type zinc finger family. ATL subfamily.</text>
</comment>
<evidence type="ECO:0000259" key="12">
    <source>
        <dbReference type="PROSITE" id="PS50089"/>
    </source>
</evidence>
<comment type="subcellular location">
    <subcellularLocation>
        <location evidence="1">Membrane</location>
    </subcellularLocation>
</comment>
<dbReference type="PaxDb" id="4081-Solyc00g136260.1.1"/>
<evidence type="ECO:0000256" key="11">
    <source>
        <dbReference type="SAM" id="SignalP"/>
    </source>
</evidence>
<evidence type="ECO:0000256" key="5">
    <source>
        <dbReference type="ARBA" id="ARBA00022833"/>
    </source>
</evidence>
<dbReference type="GO" id="GO:0008270">
    <property type="term" value="F:zinc ion binding"/>
    <property type="evidence" value="ECO:0007669"/>
    <property type="project" value="UniProtKB-KW"/>
</dbReference>
<feature type="signal peptide" evidence="11">
    <location>
        <begin position="1"/>
        <end position="15"/>
    </location>
</feature>
<sequence length="136" mass="15229">MLFSVFLALFLPCVGMSVVFVVYMCFLCYATTTRQQQVQHNINQETTKGVKEKGLSLTQLDKLPKVSGQELVMGNDCAVCLDEIEKEQVARIVPGCNHGFHIECADTWLAKHPVCPVCRSKLETELFDTTNENNPC</sequence>
<dbReference type="InParanoid" id="A0A494G9Z5"/>
<evidence type="ECO:0000313" key="14">
    <source>
        <dbReference type="Proteomes" id="UP000004994"/>
    </source>
</evidence>
<dbReference type="SMR" id="A0A494G9Z5"/>
<dbReference type="SMART" id="SM00184">
    <property type="entry name" value="RING"/>
    <property type="match status" value="1"/>
</dbReference>
<dbReference type="PANTHER" id="PTHR46539:SF2">
    <property type="entry name" value="RING-H2 FINGER PROTEIN ATL43"/>
    <property type="match status" value="1"/>
</dbReference>
<dbReference type="GO" id="GO:0016020">
    <property type="term" value="C:membrane"/>
    <property type="evidence" value="ECO:0007669"/>
    <property type="project" value="UniProtKB-SubCell"/>
</dbReference>
<dbReference type="InterPro" id="IPR001841">
    <property type="entry name" value="Znf_RING"/>
</dbReference>
<keyword evidence="4 9" id="KW-0863">Zinc-finger</keyword>
<evidence type="ECO:0000256" key="4">
    <source>
        <dbReference type="ARBA" id="ARBA00022771"/>
    </source>
</evidence>